<dbReference type="Proteomes" id="UP000238916">
    <property type="component" value="Unassembled WGS sequence"/>
</dbReference>
<name>A0A2U3LNS8_9FIRM</name>
<dbReference type="AlphaFoldDB" id="A0A2U3LNS8"/>
<gene>
    <name evidence="1" type="ORF">SBF1_6780002</name>
</gene>
<dbReference type="EMBL" id="OMOF01000643">
    <property type="protein sequence ID" value="SPF53538.1"/>
    <property type="molecule type" value="Genomic_DNA"/>
</dbReference>
<organism evidence="1 2">
    <name type="scientific">Candidatus Desulfosporosinus infrequens</name>
    <dbReference type="NCBI Taxonomy" id="2043169"/>
    <lineage>
        <taxon>Bacteria</taxon>
        <taxon>Bacillati</taxon>
        <taxon>Bacillota</taxon>
        <taxon>Clostridia</taxon>
        <taxon>Eubacteriales</taxon>
        <taxon>Desulfitobacteriaceae</taxon>
        <taxon>Desulfosporosinus</taxon>
    </lineage>
</organism>
<sequence>MHIAFTDALTAIPQIRVNQEAARIEARNIMDTVLFDLPRLKSAIIRVASLNQIINASKANEARRELARQIGSIGAEALDEAYTRAKQSQGNGMEDVAVLAATADKLLETIAKGVQIDEENRQKRQMAERQLGDIKGKLLEGLRANARDVANRSV</sequence>
<evidence type="ECO:0000313" key="1">
    <source>
        <dbReference type="EMBL" id="SPF53538.1"/>
    </source>
</evidence>
<evidence type="ECO:0000313" key="2">
    <source>
        <dbReference type="Proteomes" id="UP000238916"/>
    </source>
</evidence>
<accession>A0A2U3LNS8</accession>
<proteinExistence type="predicted"/>
<reference evidence="2" key="1">
    <citation type="submission" date="2018-02" db="EMBL/GenBank/DDBJ databases">
        <authorList>
            <person name="Hausmann B."/>
        </authorList>
    </citation>
    <scope>NUCLEOTIDE SEQUENCE [LARGE SCALE GENOMIC DNA]</scope>
    <source>
        <strain evidence="2">Peat soil MAG SbF1</strain>
    </source>
</reference>
<protein>
    <submittedName>
        <fullName evidence="1">Uncharacterized protein</fullName>
    </submittedName>
</protein>